<dbReference type="PROSITE" id="PS00216">
    <property type="entry name" value="SUGAR_TRANSPORT_1"/>
    <property type="match status" value="1"/>
</dbReference>
<evidence type="ECO:0000313" key="10">
    <source>
        <dbReference type="EMBL" id="MCW3806947.1"/>
    </source>
</evidence>
<dbReference type="GO" id="GO:0005886">
    <property type="term" value="C:plasma membrane"/>
    <property type="evidence" value="ECO:0007669"/>
    <property type="project" value="UniProtKB-SubCell"/>
</dbReference>
<dbReference type="InterPro" id="IPR036259">
    <property type="entry name" value="MFS_trans_sf"/>
</dbReference>
<feature type="transmembrane region" description="Helical" evidence="8">
    <location>
        <begin position="82"/>
        <end position="99"/>
    </location>
</feature>
<comment type="similarity">
    <text evidence="2">Belongs to the major facilitator superfamily. Bcr/CmlA family.</text>
</comment>
<dbReference type="InterPro" id="IPR011701">
    <property type="entry name" value="MFS"/>
</dbReference>
<evidence type="ECO:0000256" key="3">
    <source>
        <dbReference type="ARBA" id="ARBA00022448"/>
    </source>
</evidence>
<dbReference type="SUPFAM" id="SSF103473">
    <property type="entry name" value="MFS general substrate transporter"/>
    <property type="match status" value="1"/>
</dbReference>
<dbReference type="InterPro" id="IPR005829">
    <property type="entry name" value="Sugar_transporter_CS"/>
</dbReference>
<dbReference type="GO" id="GO:1990961">
    <property type="term" value="P:xenobiotic detoxification by transmembrane export across the plasma membrane"/>
    <property type="evidence" value="ECO:0007669"/>
    <property type="project" value="InterPro"/>
</dbReference>
<evidence type="ECO:0000256" key="5">
    <source>
        <dbReference type="ARBA" id="ARBA00022692"/>
    </source>
</evidence>
<feature type="domain" description="Major facilitator superfamily (MFS) profile" evidence="9">
    <location>
        <begin position="16"/>
        <end position="401"/>
    </location>
</feature>
<sequence length="401" mass="44245">MNYIKSNIQTRFLPVLTVMLAALVTLSPFAIDSYLAAMPLMANFFGVHLSVVELTVTVYFLGFSLGNFIGGPLSDSFGRKPIALTGIVLYGLAAFLIPQCRGIEQIIALRLLQAFGGGFATVTANVFIRDWFTGKQVAKLVTVVSMMMMLAPLFAPVIGAFLIKWNGWSGVFYFMGCFATVLLVAFYFLIPESRDVQLLTKTISGHQLFAKYVQFFSDKQSVLTLFSVSFSMSGMYIFLTGASFIYIDYFKIDTDLFPLLFGANVLLNIILSFCNTILIKYYKPRFLLRTGLLVQLIAGIVLFVAVLYGTPSFWVVFIGIVVFMGSLGMVFGNGTAVILNYNPELAGSANATIGIMRFLLSFVIGSIITFFRAEDLVPLATAMFLCTLIGNVLFTIHMKTR</sequence>
<dbReference type="AlphaFoldDB" id="A0AAE3SKS9"/>
<feature type="transmembrane region" description="Helical" evidence="8">
    <location>
        <begin position="351"/>
        <end position="371"/>
    </location>
</feature>
<evidence type="ECO:0000256" key="8">
    <source>
        <dbReference type="SAM" id="Phobius"/>
    </source>
</evidence>
<feature type="transmembrane region" description="Helical" evidence="8">
    <location>
        <begin position="12"/>
        <end position="31"/>
    </location>
</feature>
<keyword evidence="3" id="KW-0813">Transport</keyword>
<comment type="subcellular location">
    <subcellularLocation>
        <location evidence="1">Cell membrane</location>
        <topology evidence="1">Multi-pass membrane protein</topology>
    </subcellularLocation>
</comment>
<proteinExistence type="inferred from homology"/>
<evidence type="ECO:0000256" key="7">
    <source>
        <dbReference type="ARBA" id="ARBA00023136"/>
    </source>
</evidence>
<protein>
    <submittedName>
        <fullName evidence="10">Multidrug effflux MFS transporter</fullName>
    </submittedName>
</protein>
<feature type="transmembrane region" description="Helical" evidence="8">
    <location>
        <begin position="286"/>
        <end position="308"/>
    </location>
</feature>
<keyword evidence="4" id="KW-1003">Cell membrane</keyword>
<evidence type="ECO:0000256" key="2">
    <source>
        <dbReference type="ARBA" id="ARBA00006236"/>
    </source>
</evidence>
<evidence type="ECO:0000259" key="9">
    <source>
        <dbReference type="PROSITE" id="PS50850"/>
    </source>
</evidence>
<feature type="transmembrane region" description="Helical" evidence="8">
    <location>
        <begin position="377"/>
        <end position="396"/>
    </location>
</feature>
<dbReference type="EMBL" id="JAPDPI010000033">
    <property type="protein sequence ID" value="MCW3806947.1"/>
    <property type="molecule type" value="Genomic_DNA"/>
</dbReference>
<dbReference type="Pfam" id="PF07690">
    <property type="entry name" value="MFS_1"/>
    <property type="match status" value="1"/>
</dbReference>
<evidence type="ECO:0000256" key="6">
    <source>
        <dbReference type="ARBA" id="ARBA00022989"/>
    </source>
</evidence>
<comment type="caution">
    <text evidence="10">The sequence shown here is derived from an EMBL/GenBank/DDBJ whole genome shotgun (WGS) entry which is preliminary data.</text>
</comment>
<dbReference type="Proteomes" id="UP001207408">
    <property type="component" value="Unassembled WGS sequence"/>
</dbReference>
<name>A0AAE3SKS9_9BACT</name>
<organism evidence="10 11">
    <name type="scientific">Plebeiibacterium marinum</name>
    <dbReference type="NCBI Taxonomy" id="2992111"/>
    <lineage>
        <taxon>Bacteria</taxon>
        <taxon>Pseudomonadati</taxon>
        <taxon>Bacteroidota</taxon>
        <taxon>Bacteroidia</taxon>
        <taxon>Marinilabiliales</taxon>
        <taxon>Marinilabiliaceae</taxon>
        <taxon>Plebeiibacterium</taxon>
    </lineage>
</organism>
<evidence type="ECO:0000313" key="11">
    <source>
        <dbReference type="Proteomes" id="UP001207408"/>
    </source>
</evidence>
<feature type="transmembrane region" description="Helical" evidence="8">
    <location>
        <begin position="105"/>
        <end position="128"/>
    </location>
</feature>
<dbReference type="GO" id="GO:0015385">
    <property type="term" value="F:sodium:proton antiporter activity"/>
    <property type="evidence" value="ECO:0007669"/>
    <property type="project" value="TreeGrafter"/>
</dbReference>
<feature type="transmembrane region" description="Helical" evidence="8">
    <location>
        <begin position="140"/>
        <end position="165"/>
    </location>
</feature>
<accession>A0AAE3SKS9</accession>
<dbReference type="GO" id="GO:0042910">
    <property type="term" value="F:xenobiotic transmembrane transporter activity"/>
    <property type="evidence" value="ECO:0007669"/>
    <property type="project" value="InterPro"/>
</dbReference>
<dbReference type="RefSeq" id="WP_301200878.1">
    <property type="nucleotide sequence ID" value="NZ_JAPDPI010000033.1"/>
</dbReference>
<keyword evidence="7 8" id="KW-0472">Membrane</keyword>
<feature type="transmembrane region" description="Helical" evidence="8">
    <location>
        <begin position="259"/>
        <end position="279"/>
    </location>
</feature>
<dbReference type="NCBIfam" id="TIGR00710">
    <property type="entry name" value="efflux_Bcr_CflA"/>
    <property type="match status" value="1"/>
</dbReference>
<keyword evidence="5 8" id="KW-0812">Transmembrane</keyword>
<feature type="transmembrane region" description="Helical" evidence="8">
    <location>
        <begin position="171"/>
        <end position="190"/>
    </location>
</feature>
<dbReference type="CDD" id="cd17320">
    <property type="entry name" value="MFS_MdfA_MDR_like"/>
    <property type="match status" value="1"/>
</dbReference>
<gene>
    <name evidence="10" type="ORF">OM074_15025</name>
</gene>
<evidence type="ECO:0000256" key="1">
    <source>
        <dbReference type="ARBA" id="ARBA00004651"/>
    </source>
</evidence>
<keyword evidence="6 8" id="KW-1133">Transmembrane helix</keyword>
<keyword evidence="11" id="KW-1185">Reference proteome</keyword>
<evidence type="ECO:0000256" key="4">
    <source>
        <dbReference type="ARBA" id="ARBA00022475"/>
    </source>
</evidence>
<dbReference type="InterPro" id="IPR004812">
    <property type="entry name" value="Efflux_drug-R_Bcr/CmlA"/>
</dbReference>
<dbReference type="InterPro" id="IPR020846">
    <property type="entry name" value="MFS_dom"/>
</dbReference>
<reference evidence="10" key="1">
    <citation type="submission" date="2022-10" db="EMBL/GenBank/DDBJ databases">
        <authorList>
            <person name="Yu W.X."/>
        </authorList>
    </citation>
    <scope>NUCLEOTIDE SEQUENCE</scope>
    <source>
        <strain evidence="10">D04</strain>
    </source>
</reference>
<feature type="transmembrane region" description="Helical" evidence="8">
    <location>
        <begin position="222"/>
        <end position="247"/>
    </location>
</feature>
<dbReference type="PANTHER" id="PTHR23502:SF132">
    <property type="entry name" value="POLYAMINE TRANSPORTER 2-RELATED"/>
    <property type="match status" value="1"/>
</dbReference>
<dbReference type="PANTHER" id="PTHR23502">
    <property type="entry name" value="MAJOR FACILITATOR SUPERFAMILY"/>
    <property type="match status" value="1"/>
</dbReference>
<feature type="transmembrane region" description="Helical" evidence="8">
    <location>
        <begin position="51"/>
        <end position="70"/>
    </location>
</feature>
<feature type="transmembrane region" description="Helical" evidence="8">
    <location>
        <begin position="314"/>
        <end position="339"/>
    </location>
</feature>
<dbReference type="PROSITE" id="PS50850">
    <property type="entry name" value="MFS"/>
    <property type="match status" value="1"/>
</dbReference>
<dbReference type="Gene3D" id="1.20.1720.10">
    <property type="entry name" value="Multidrug resistance protein D"/>
    <property type="match status" value="1"/>
</dbReference>